<comment type="caution">
    <text evidence="1">The sequence shown here is derived from an EMBL/GenBank/DDBJ whole genome shotgun (WGS) entry which is preliminary data.</text>
</comment>
<accession>A0A7X3G6C5</accession>
<evidence type="ECO:0000313" key="2">
    <source>
        <dbReference type="Proteomes" id="UP000443353"/>
    </source>
</evidence>
<proteinExistence type="predicted"/>
<organism evidence="1 2">
    <name type="scientific">Massilia cellulosiltytica</name>
    <dbReference type="NCBI Taxonomy" id="2683234"/>
    <lineage>
        <taxon>Bacteria</taxon>
        <taxon>Pseudomonadati</taxon>
        <taxon>Pseudomonadota</taxon>
        <taxon>Betaproteobacteria</taxon>
        <taxon>Burkholderiales</taxon>
        <taxon>Oxalobacteraceae</taxon>
        <taxon>Telluria group</taxon>
        <taxon>Massilia</taxon>
    </lineage>
</organism>
<dbReference type="RefSeq" id="WP_160410782.1">
    <property type="nucleotide sequence ID" value="NZ_WSES01000013.1"/>
</dbReference>
<dbReference type="AlphaFoldDB" id="A0A7X3G6C5"/>
<protein>
    <submittedName>
        <fullName evidence="1">Uncharacterized protein</fullName>
    </submittedName>
</protein>
<gene>
    <name evidence="1" type="ORF">GPY61_30530</name>
</gene>
<keyword evidence="2" id="KW-1185">Reference proteome</keyword>
<dbReference type="Proteomes" id="UP000443353">
    <property type="component" value="Unassembled WGS sequence"/>
</dbReference>
<evidence type="ECO:0000313" key="1">
    <source>
        <dbReference type="EMBL" id="MVW64270.1"/>
    </source>
</evidence>
<sequence>MPISSLPPEPPAGAIAWLWRDAPVPAFSRATVAVVDRHIWLAGDKVLVRPGARPRLLARGTRVIPAVIPVVHVEIDPLHPPAGLQAARTTVLAAMRGAARASTSGWVQLDLEARPSQRADYRDLVHRIRAALPGDMRLSVTALGWWCRAPAWLDGLEADEVVPMFFRMGRDNEALRDIVAMRPEVLHPLCRAGSAGFSRQEAFPPAVAARYRRTFWFDEKGWRDSR</sequence>
<name>A0A7X3G6C5_9BURK</name>
<dbReference type="EMBL" id="WSES01000013">
    <property type="protein sequence ID" value="MVW64270.1"/>
    <property type="molecule type" value="Genomic_DNA"/>
</dbReference>
<reference evidence="1 2" key="1">
    <citation type="submission" date="2019-12" db="EMBL/GenBank/DDBJ databases">
        <authorList>
            <person name="Li C."/>
            <person name="Zhao J."/>
        </authorList>
    </citation>
    <scope>NUCLEOTIDE SEQUENCE [LARGE SCALE GENOMIC DNA]</scope>
    <source>
        <strain evidence="1 2">NEAU-DD11</strain>
    </source>
</reference>